<evidence type="ECO:0008006" key="3">
    <source>
        <dbReference type="Google" id="ProtNLM"/>
    </source>
</evidence>
<dbReference type="AlphaFoldDB" id="A0A2G9G5S7"/>
<dbReference type="OrthoDB" id="1728517at2759"/>
<name>A0A2G9G5S7_9LAMI</name>
<proteinExistence type="predicted"/>
<gene>
    <name evidence="1" type="ORF">CDL12_26832</name>
</gene>
<dbReference type="EMBL" id="NKXS01006818">
    <property type="protein sequence ID" value="PIN00664.1"/>
    <property type="molecule type" value="Genomic_DNA"/>
</dbReference>
<dbReference type="STRING" id="429701.A0A2G9G5S7"/>
<dbReference type="PANTHER" id="PTHR11697">
    <property type="entry name" value="GENERAL TRANSCRIPTION FACTOR 2-RELATED ZINC FINGER PROTEIN"/>
    <property type="match status" value="1"/>
</dbReference>
<organism evidence="1 2">
    <name type="scientific">Handroanthus impetiginosus</name>
    <dbReference type="NCBI Taxonomy" id="429701"/>
    <lineage>
        <taxon>Eukaryota</taxon>
        <taxon>Viridiplantae</taxon>
        <taxon>Streptophyta</taxon>
        <taxon>Embryophyta</taxon>
        <taxon>Tracheophyta</taxon>
        <taxon>Spermatophyta</taxon>
        <taxon>Magnoliopsida</taxon>
        <taxon>eudicotyledons</taxon>
        <taxon>Gunneridae</taxon>
        <taxon>Pentapetalae</taxon>
        <taxon>asterids</taxon>
        <taxon>lamiids</taxon>
        <taxon>Lamiales</taxon>
        <taxon>Bignoniaceae</taxon>
        <taxon>Crescentiina</taxon>
        <taxon>Tabebuia alliance</taxon>
        <taxon>Handroanthus</taxon>
    </lineage>
</organism>
<keyword evidence="2" id="KW-1185">Reference proteome</keyword>
<dbReference type="InterPro" id="IPR055298">
    <property type="entry name" value="AtLOH3-like"/>
</dbReference>
<evidence type="ECO:0000313" key="2">
    <source>
        <dbReference type="Proteomes" id="UP000231279"/>
    </source>
</evidence>
<sequence length="185" mass="21743">MTRDTRWDSLIDDVSVFCIEHGIEIPKFDSFYVFREKSKRKVVEYTVLHHFCVEVSYKVTSDLLHGMTCLSPSQSFENFNIEKIMRLVALYPDDFTNYDLAELRCQLENYIINVGSENIRFSSLNEIGDLSKKLVETNKHLVYSHVYRLIKFSFLLPVAIASVERAFWAMKFIKTDLQNKMRMTS</sequence>
<dbReference type="Proteomes" id="UP000231279">
    <property type="component" value="Unassembled WGS sequence"/>
</dbReference>
<protein>
    <recommendedName>
        <fullName evidence="3">HAT C-terminal dimerisation domain-containing protein</fullName>
    </recommendedName>
</protein>
<evidence type="ECO:0000313" key="1">
    <source>
        <dbReference type="EMBL" id="PIN00664.1"/>
    </source>
</evidence>
<accession>A0A2G9G5S7</accession>
<comment type="caution">
    <text evidence="1">The sequence shown here is derived from an EMBL/GenBank/DDBJ whole genome shotgun (WGS) entry which is preliminary data.</text>
</comment>
<dbReference type="PANTHER" id="PTHR11697:SF230">
    <property type="entry name" value="ZINC FINGER, MYM DOMAIN CONTAINING 1"/>
    <property type="match status" value="1"/>
</dbReference>
<reference evidence="2" key="1">
    <citation type="journal article" date="2018" name="Gigascience">
        <title>Genome assembly of the Pink Ipe (Handroanthus impetiginosus, Bignoniaceae), a highly valued, ecologically keystone Neotropical timber forest tree.</title>
        <authorList>
            <person name="Silva-Junior O.B."/>
            <person name="Grattapaglia D."/>
            <person name="Novaes E."/>
            <person name="Collevatti R.G."/>
        </authorList>
    </citation>
    <scope>NUCLEOTIDE SEQUENCE [LARGE SCALE GENOMIC DNA]</scope>
    <source>
        <strain evidence="2">cv. UFG-1</strain>
    </source>
</reference>